<feature type="domain" description="4Fe-4S Wbl-type" evidence="12">
    <location>
        <begin position="24"/>
        <end position="86"/>
    </location>
</feature>
<evidence type="ECO:0000256" key="1">
    <source>
        <dbReference type="ARBA" id="ARBA00001966"/>
    </source>
</evidence>
<keyword evidence="4" id="KW-0004">4Fe-4S</keyword>
<keyword evidence="11" id="KW-0804">Transcription</keyword>
<comment type="caution">
    <text evidence="13">The sequence shown here is derived from an EMBL/GenBank/DDBJ whole genome shotgun (WGS) entry which is preliminary data.</text>
</comment>
<protein>
    <submittedName>
        <fullName evidence="13">WhiB family transcriptional regulator</fullName>
    </submittedName>
</protein>
<dbReference type="InterPro" id="IPR003482">
    <property type="entry name" value="Whib"/>
</dbReference>
<dbReference type="Proteomes" id="UP000809587">
    <property type="component" value="Unassembled WGS sequence"/>
</dbReference>
<evidence type="ECO:0000313" key="14">
    <source>
        <dbReference type="Proteomes" id="UP000809587"/>
    </source>
</evidence>
<evidence type="ECO:0000256" key="5">
    <source>
        <dbReference type="ARBA" id="ARBA00022723"/>
    </source>
</evidence>
<gene>
    <name evidence="13" type="ORF">JQN84_13960</name>
</gene>
<evidence type="ECO:0000259" key="12">
    <source>
        <dbReference type="PROSITE" id="PS51674"/>
    </source>
</evidence>
<dbReference type="Pfam" id="PF02467">
    <property type="entry name" value="Whib"/>
    <property type="match status" value="1"/>
</dbReference>
<name>A0ABS2JAN0_9ACTN</name>
<evidence type="ECO:0000256" key="8">
    <source>
        <dbReference type="ARBA" id="ARBA00023015"/>
    </source>
</evidence>
<dbReference type="PANTHER" id="PTHR38839">
    <property type="entry name" value="TRANSCRIPTIONAL REGULATOR WHID-RELATED"/>
    <property type="match status" value="1"/>
</dbReference>
<proteinExistence type="inferred from homology"/>
<keyword evidence="8" id="KW-0805">Transcription regulation</keyword>
<evidence type="ECO:0000256" key="6">
    <source>
        <dbReference type="ARBA" id="ARBA00023004"/>
    </source>
</evidence>
<evidence type="ECO:0000256" key="3">
    <source>
        <dbReference type="ARBA" id="ARBA00006597"/>
    </source>
</evidence>
<evidence type="ECO:0000256" key="2">
    <source>
        <dbReference type="ARBA" id="ARBA00004496"/>
    </source>
</evidence>
<evidence type="ECO:0000256" key="10">
    <source>
        <dbReference type="ARBA" id="ARBA00023157"/>
    </source>
</evidence>
<keyword evidence="6" id="KW-0408">Iron</keyword>
<comment type="subcellular location">
    <subcellularLocation>
        <location evidence="2">Cytoplasm</location>
    </subcellularLocation>
</comment>
<dbReference type="InterPro" id="IPR034768">
    <property type="entry name" value="4FE4S_WBL"/>
</dbReference>
<sequence>MTGGIITVIEAVPGFLRDRTVRPACVDADPDDFFPEPESVAAAAAVRVLYCQGCAVYGKCLDWALSQPVDKLHGLWAGTNQGMRRRMRTQRAP</sequence>
<comment type="cofactor">
    <cofactor evidence="1">
        <name>[4Fe-4S] cluster</name>
        <dbReference type="ChEBI" id="CHEBI:49883"/>
    </cofactor>
</comment>
<dbReference type="PROSITE" id="PS51674">
    <property type="entry name" value="4FE4S_WBL"/>
    <property type="match status" value="1"/>
</dbReference>
<keyword evidence="7" id="KW-0411">Iron-sulfur</keyword>
<evidence type="ECO:0000256" key="11">
    <source>
        <dbReference type="ARBA" id="ARBA00023163"/>
    </source>
</evidence>
<keyword evidence="14" id="KW-1185">Reference proteome</keyword>
<accession>A0ABS2JAN0</accession>
<reference evidence="13 14" key="1">
    <citation type="submission" date="2021-02" db="EMBL/GenBank/DDBJ databases">
        <authorList>
            <person name="Lee D.-H."/>
        </authorList>
    </citation>
    <scope>NUCLEOTIDE SEQUENCE [LARGE SCALE GENOMIC DNA]</scope>
    <source>
        <strain evidence="13 14">MMS20-R2-29</strain>
    </source>
</reference>
<keyword evidence="9" id="KW-0238">DNA-binding</keyword>
<keyword evidence="10" id="KW-1015">Disulfide bond</keyword>
<keyword evidence="5" id="KW-0479">Metal-binding</keyword>
<organism evidence="13 14">
    <name type="scientific">Micromonospora humidisoli</name>
    <dbReference type="NCBI Taxonomy" id="2807622"/>
    <lineage>
        <taxon>Bacteria</taxon>
        <taxon>Bacillati</taxon>
        <taxon>Actinomycetota</taxon>
        <taxon>Actinomycetes</taxon>
        <taxon>Micromonosporales</taxon>
        <taxon>Micromonosporaceae</taxon>
        <taxon>Micromonospora</taxon>
    </lineage>
</organism>
<comment type="similarity">
    <text evidence="3">Belongs to the WhiB family.</text>
</comment>
<evidence type="ECO:0000256" key="9">
    <source>
        <dbReference type="ARBA" id="ARBA00023125"/>
    </source>
</evidence>
<dbReference type="EMBL" id="JAFEUO010000003">
    <property type="protein sequence ID" value="MBM7083622.1"/>
    <property type="molecule type" value="Genomic_DNA"/>
</dbReference>
<dbReference type="RefSeq" id="WP_204958760.1">
    <property type="nucleotide sequence ID" value="NZ_JAFEUO010000003.1"/>
</dbReference>
<evidence type="ECO:0000313" key="13">
    <source>
        <dbReference type="EMBL" id="MBM7083622.1"/>
    </source>
</evidence>
<evidence type="ECO:0000256" key="7">
    <source>
        <dbReference type="ARBA" id="ARBA00023014"/>
    </source>
</evidence>
<evidence type="ECO:0000256" key="4">
    <source>
        <dbReference type="ARBA" id="ARBA00022485"/>
    </source>
</evidence>